<keyword evidence="1" id="KW-0378">Hydrolase</keyword>
<proteinExistence type="predicted"/>
<dbReference type="InterPro" id="IPR023186">
    <property type="entry name" value="IUNH"/>
</dbReference>
<keyword evidence="2" id="KW-0326">Glycosidase</keyword>
<accession>A0A095YD95</accession>
<evidence type="ECO:0000313" key="4">
    <source>
        <dbReference type="EMBL" id="KGF20091.1"/>
    </source>
</evidence>
<dbReference type="AlphaFoldDB" id="A0A095YD95"/>
<evidence type="ECO:0000259" key="3">
    <source>
        <dbReference type="Pfam" id="PF01156"/>
    </source>
</evidence>
<gene>
    <name evidence="4" type="ORF">HMPREF2128_07435</name>
</gene>
<dbReference type="Proteomes" id="UP000053528">
    <property type="component" value="Unassembled WGS sequence"/>
</dbReference>
<dbReference type="GO" id="GO:0006152">
    <property type="term" value="P:purine nucleoside catabolic process"/>
    <property type="evidence" value="ECO:0007669"/>
    <property type="project" value="TreeGrafter"/>
</dbReference>
<dbReference type="RefSeq" id="WP_035756542.1">
    <property type="nucleotide sequence ID" value="NZ_JRNH01000022.1"/>
</dbReference>
<comment type="caution">
    <text evidence="4">The sequence shown here is derived from an EMBL/GenBank/DDBJ whole genome shotgun (WGS) entry which is preliminary data.</text>
</comment>
<dbReference type="PANTHER" id="PTHR12304:SF4">
    <property type="entry name" value="URIDINE NUCLEOSIDASE"/>
    <property type="match status" value="1"/>
</dbReference>
<dbReference type="Pfam" id="PF01156">
    <property type="entry name" value="IU_nuc_hydro"/>
    <property type="match status" value="1"/>
</dbReference>
<dbReference type="GO" id="GO:0005829">
    <property type="term" value="C:cytosol"/>
    <property type="evidence" value="ECO:0007669"/>
    <property type="project" value="TreeGrafter"/>
</dbReference>
<evidence type="ECO:0000256" key="1">
    <source>
        <dbReference type="ARBA" id="ARBA00022801"/>
    </source>
</evidence>
<dbReference type="Gene3D" id="3.90.245.10">
    <property type="entry name" value="Ribonucleoside hydrolase-like"/>
    <property type="match status" value="1"/>
</dbReference>
<dbReference type="CDD" id="cd02651">
    <property type="entry name" value="nuc_hydro_IU_UC_XIUA"/>
    <property type="match status" value="1"/>
</dbReference>
<protein>
    <recommendedName>
        <fullName evidence="3">Inosine/uridine-preferring nucleoside hydrolase domain-containing protein</fullName>
    </recommendedName>
</protein>
<sequence length="327" mass="34967">MSTFPVVMDVDTGIDDAMALMYAVRNPHMDVRAVSTVAGNVSLKQVVENTLKILDLMGASDIPVAAGAVAPLNSPARDASYVHGADGLGGVELPAPTREPVAEHAVELMRRTIMESEQKVTLIACAPQTNLALLLRMHPEVTENLERIVFMGGSASVGNATPVAEFNIWHDPEAADIVVKSGVPLVMYGLDVFNHVAIPDDVVAGLKASDHPVARALGGIAGFTYGDDEDEPQAYSLIGDAGAVVAAVHPEMFVSSEHRIEISLADEITRGQTVVDQRAQVGEDRLHGKKIDDIPVAEVVFSAKDEMEVIREFLDVVLEGELKELYS</sequence>
<dbReference type="EMBL" id="JRNH01000022">
    <property type="protein sequence ID" value="KGF20091.1"/>
    <property type="molecule type" value="Genomic_DNA"/>
</dbReference>
<organism evidence="4 5">
    <name type="scientific">Pseudoglutamicibacter albus DNF00011</name>
    <dbReference type="NCBI Taxonomy" id="1401063"/>
    <lineage>
        <taxon>Bacteria</taxon>
        <taxon>Bacillati</taxon>
        <taxon>Actinomycetota</taxon>
        <taxon>Actinomycetes</taxon>
        <taxon>Micrococcales</taxon>
        <taxon>Micrococcaceae</taxon>
        <taxon>Pseudoglutamicibacter</taxon>
    </lineage>
</organism>
<evidence type="ECO:0000256" key="2">
    <source>
        <dbReference type="ARBA" id="ARBA00023295"/>
    </source>
</evidence>
<feature type="domain" description="Inosine/uridine-preferring nucleoside hydrolase" evidence="3">
    <location>
        <begin position="6"/>
        <end position="283"/>
    </location>
</feature>
<dbReference type="GO" id="GO:0008477">
    <property type="term" value="F:purine nucleosidase activity"/>
    <property type="evidence" value="ECO:0007669"/>
    <property type="project" value="TreeGrafter"/>
</dbReference>
<evidence type="ECO:0000313" key="5">
    <source>
        <dbReference type="Proteomes" id="UP000053528"/>
    </source>
</evidence>
<dbReference type="PANTHER" id="PTHR12304">
    <property type="entry name" value="INOSINE-URIDINE PREFERRING NUCLEOSIDE HYDROLASE"/>
    <property type="match status" value="1"/>
</dbReference>
<dbReference type="SUPFAM" id="SSF53590">
    <property type="entry name" value="Nucleoside hydrolase"/>
    <property type="match status" value="1"/>
</dbReference>
<dbReference type="InterPro" id="IPR001910">
    <property type="entry name" value="Inosine/uridine_hydrolase_dom"/>
</dbReference>
<dbReference type="InterPro" id="IPR036452">
    <property type="entry name" value="Ribo_hydro-like"/>
</dbReference>
<reference evidence="4 5" key="1">
    <citation type="submission" date="2014-07" db="EMBL/GenBank/DDBJ databases">
        <authorList>
            <person name="McCorrison J."/>
            <person name="Sanka R."/>
            <person name="Torralba M."/>
            <person name="Gillis M."/>
            <person name="Haft D.H."/>
            <person name="Methe B."/>
            <person name="Sutton G."/>
            <person name="Nelson K.E."/>
        </authorList>
    </citation>
    <scope>NUCLEOTIDE SEQUENCE [LARGE SCALE GENOMIC DNA]</scope>
    <source>
        <strain evidence="4 5">DNF00011</strain>
    </source>
</reference>
<name>A0A095YD95_9MICC</name>